<feature type="binding site" evidence="13">
    <location>
        <position position="298"/>
    </location>
    <ligand>
        <name>ATP</name>
        <dbReference type="ChEBI" id="CHEBI:30616"/>
    </ligand>
</feature>
<dbReference type="Pfam" id="PF04679">
    <property type="entry name" value="DNA_ligase_A_C"/>
    <property type="match status" value="1"/>
</dbReference>
<dbReference type="PANTHER" id="PTHR45674">
    <property type="entry name" value="DNA LIGASE 1/3 FAMILY MEMBER"/>
    <property type="match status" value="1"/>
</dbReference>
<dbReference type="InterPro" id="IPR012309">
    <property type="entry name" value="DNA_ligase_ATP-dep_C"/>
</dbReference>
<dbReference type="EC" id="6.5.1.1" evidence="13"/>
<gene>
    <name evidence="13" type="primary">lig</name>
    <name evidence="18" type="ORF">ACFSUT_46725</name>
</gene>
<evidence type="ECO:0000256" key="5">
    <source>
        <dbReference type="ARBA" id="ARBA00022741"/>
    </source>
</evidence>
<feature type="binding site" evidence="13">
    <location>
        <position position="367"/>
    </location>
    <ligand>
        <name>ATP</name>
        <dbReference type="ChEBI" id="CHEBI:30616"/>
    </ligand>
</feature>
<accession>A0ABW5IFS4</accession>
<dbReference type="Proteomes" id="UP001597542">
    <property type="component" value="Unassembled WGS sequence"/>
</dbReference>
<dbReference type="InterPro" id="IPR022865">
    <property type="entry name" value="DNA_ligae_ATP-dep_bac/arc"/>
</dbReference>
<evidence type="ECO:0000256" key="2">
    <source>
        <dbReference type="ARBA" id="ARBA00022618"/>
    </source>
</evidence>
<dbReference type="NCBIfam" id="TIGR00574">
    <property type="entry name" value="dnl1"/>
    <property type="match status" value="1"/>
</dbReference>
<keyword evidence="1 13" id="KW-0436">Ligase</keyword>
<feature type="binding site" evidence="13">
    <location>
        <position position="209"/>
    </location>
    <ligand>
        <name>ATP</name>
        <dbReference type="ChEBI" id="CHEBI:30616"/>
    </ligand>
</feature>
<evidence type="ECO:0000256" key="6">
    <source>
        <dbReference type="ARBA" id="ARBA00022763"/>
    </source>
</evidence>
<evidence type="ECO:0000313" key="19">
    <source>
        <dbReference type="Proteomes" id="UP001597542"/>
    </source>
</evidence>
<reference evidence="19" key="1">
    <citation type="journal article" date="2019" name="Int. J. Syst. Evol. Microbiol.">
        <title>The Global Catalogue of Microorganisms (GCM) 10K type strain sequencing project: providing services to taxonomists for standard genome sequencing and annotation.</title>
        <authorList>
            <consortium name="The Broad Institute Genomics Platform"/>
            <consortium name="The Broad Institute Genome Sequencing Center for Infectious Disease"/>
            <person name="Wu L."/>
            <person name="Ma J."/>
        </authorList>
    </citation>
    <scope>NUCLEOTIDE SEQUENCE [LARGE SCALE GENOMIC DNA]</scope>
    <source>
        <strain evidence="19">CGMCC 4.7638</strain>
    </source>
</reference>
<dbReference type="Gene3D" id="3.30.470.30">
    <property type="entry name" value="DNA ligase/mRNA capping enzyme"/>
    <property type="match status" value="1"/>
</dbReference>
<keyword evidence="4 13" id="KW-0479">Metal-binding</keyword>
<evidence type="ECO:0000256" key="7">
    <source>
        <dbReference type="ARBA" id="ARBA00022840"/>
    </source>
</evidence>
<comment type="similarity">
    <text evidence="13 15">Belongs to the ATP-dependent DNA ligase family.</text>
</comment>
<dbReference type="SUPFAM" id="SSF56091">
    <property type="entry name" value="DNA ligase/mRNA capping enzyme, catalytic domain"/>
    <property type="match status" value="1"/>
</dbReference>
<feature type="region of interest" description="Disordered" evidence="16">
    <location>
        <begin position="486"/>
        <end position="595"/>
    </location>
</feature>
<feature type="active site" description="N6-AMP-lysine intermediate" evidence="13">
    <location>
        <position position="211"/>
    </location>
</feature>
<evidence type="ECO:0000313" key="18">
    <source>
        <dbReference type="EMBL" id="MFD2487841.1"/>
    </source>
</evidence>
<evidence type="ECO:0000256" key="10">
    <source>
        <dbReference type="ARBA" id="ARBA00023204"/>
    </source>
</evidence>
<evidence type="ECO:0000256" key="3">
    <source>
        <dbReference type="ARBA" id="ARBA00022705"/>
    </source>
</evidence>
<comment type="caution">
    <text evidence="18">The sequence shown here is derived from an EMBL/GenBank/DDBJ whole genome shotgun (WGS) entry which is preliminary data.</text>
</comment>
<dbReference type="Pfam" id="PF04675">
    <property type="entry name" value="DNA_ligase_A_N"/>
    <property type="match status" value="1"/>
</dbReference>
<evidence type="ECO:0000256" key="9">
    <source>
        <dbReference type="ARBA" id="ARBA00023172"/>
    </source>
</evidence>
<organism evidence="18 19">
    <name type="scientific">Amycolatopsis albidoflavus</name>
    <dbReference type="NCBI Taxonomy" id="102226"/>
    <lineage>
        <taxon>Bacteria</taxon>
        <taxon>Bacillati</taxon>
        <taxon>Actinomycetota</taxon>
        <taxon>Actinomycetes</taxon>
        <taxon>Pseudonocardiales</taxon>
        <taxon>Pseudonocardiaceae</taxon>
        <taxon>Amycolatopsis</taxon>
    </lineage>
</organism>
<feature type="binding site" evidence="13">
    <location>
        <position position="373"/>
    </location>
    <ligand>
        <name>ATP</name>
        <dbReference type="ChEBI" id="CHEBI:30616"/>
    </ligand>
</feature>
<keyword evidence="9 13" id="KW-0233">DNA recombination</keyword>
<feature type="compositionally biased region" description="Polar residues" evidence="16">
    <location>
        <begin position="527"/>
        <end position="541"/>
    </location>
</feature>
<proteinExistence type="inferred from homology"/>
<keyword evidence="11 13" id="KW-0131">Cell cycle</keyword>
<dbReference type="Gene3D" id="2.40.50.140">
    <property type="entry name" value="Nucleic acid-binding proteins"/>
    <property type="match status" value="1"/>
</dbReference>
<dbReference type="Gene3D" id="1.10.3260.10">
    <property type="entry name" value="DNA ligase, ATP-dependent, N-terminal domain"/>
    <property type="match status" value="1"/>
</dbReference>
<dbReference type="PROSITE" id="PS50160">
    <property type="entry name" value="DNA_LIGASE_A3"/>
    <property type="match status" value="1"/>
</dbReference>
<protein>
    <recommendedName>
        <fullName evidence="13">Probable DNA ligase</fullName>
        <ecNumber evidence="13">6.5.1.1</ecNumber>
    </recommendedName>
    <alternativeName>
        <fullName evidence="13">Polydeoxyribonucleotide synthase [ATP]</fullName>
    </alternativeName>
</protein>
<keyword evidence="19" id="KW-1185">Reference proteome</keyword>
<dbReference type="SUPFAM" id="SSF117018">
    <property type="entry name" value="ATP-dependent DNA ligase DNA-binding domain"/>
    <property type="match status" value="1"/>
</dbReference>
<dbReference type="RefSeq" id="WP_344286200.1">
    <property type="nucleotide sequence ID" value="NZ_BAAAHV010000025.1"/>
</dbReference>
<evidence type="ECO:0000256" key="16">
    <source>
        <dbReference type="SAM" id="MobiDB-lite"/>
    </source>
</evidence>
<evidence type="ECO:0000256" key="12">
    <source>
        <dbReference type="ARBA" id="ARBA00034003"/>
    </source>
</evidence>
<dbReference type="PROSITE" id="PS00697">
    <property type="entry name" value="DNA_LIGASE_A1"/>
    <property type="match status" value="1"/>
</dbReference>
<dbReference type="EMBL" id="JBHUKQ010000035">
    <property type="protein sequence ID" value="MFD2487841.1"/>
    <property type="molecule type" value="Genomic_DNA"/>
</dbReference>
<keyword evidence="8 13" id="KW-0460">Magnesium</keyword>
<evidence type="ECO:0000256" key="15">
    <source>
        <dbReference type="RuleBase" id="RU004196"/>
    </source>
</evidence>
<dbReference type="NCBIfam" id="NF002868">
    <property type="entry name" value="PRK03180.1"/>
    <property type="match status" value="1"/>
</dbReference>
<evidence type="ECO:0000256" key="8">
    <source>
        <dbReference type="ARBA" id="ARBA00022842"/>
    </source>
</evidence>
<feature type="binding site" evidence="13">
    <location>
        <position position="231"/>
    </location>
    <ligand>
        <name>ATP</name>
        <dbReference type="ChEBI" id="CHEBI:30616"/>
    </ligand>
</feature>
<keyword evidence="7 13" id="KW-0067">ATP-binding</keyword>
<evidence type="ECO:0000256" key="11">
    <source>
        <dbReference type="ARBA" id="ARBA00023306"/>
    </source>
</evidence>
<keyword evidence="3 13" id="KW-0235">DNA replication</keyword>
<comment type="function">
    <text evidence="13">DNA ligase that seals nicks in double-stranded DNA during DNA replication, DNA recombination and DNA repair.</text>
</comment>
<evidence type="ECO:0000256" key="4">
    <source>
        <dbReference type="ARBA" id="ARBA00022723"/>
    </source>
</evidence>
<keyword evidence="2 13" id="KW-0132">Cell division</keyword>
<sequence>MLFTDLVTASAELAATRSRKTKIAVLASVLRTAEPGELPAVIAYLTGQTAQDRLGAGWRTLAELAVEPAAAPAVSVAEVDVALTEVAAAAGAGSVKRRAEVLTALFSRLTRAEQEFVFRLVTGELRQGALEGVMVDAVAAAAEVGVDQVRRAFMLSGRLPVTGQAALTGGAAALAEFGLELGRPVRPMLASPAESLEEAVAEHGNAIVEYKMDGARIQVHRQGAEVHVYTRTLREITGSVGELVELVRALPCESVVLDGETLALTDDGRPRPFQETMSRFGSTRDEQVRALLLRPYFFDCLHLDGVDLLDAPLSERNEALRRVAGEHVIPGSVRPEAPAAVLEAAMDAGHEGVMVKDLDSLYAAGRRGRAWLKVKPVHTIDLVVLAVEWGHGRRTGKLSNLHLGARDPDGGPPIMVGKTFKGLTDELLAWQTERFQEIETHRDQWTVHVRPETVVEIELDGAQVSTRYPGGLALRFARVVRYRPDKEPGEADTIDTVRGLLRGSRPAEESGQAERAGVAGGTGSSGQPGSEEQPDSGGQPSSEERPGSSGHPGSDERPGSQKQPGSGGQPGSQTQPDSAEQPGREDRPGSEESSG</sequence>
<name>A0ABW5IFS4_9PSEU</name>
<dbReference type="InterPro" id="IPR050191">
    <property type="entry name" value="ATP-dep_DNA_ligase"/>
</dbReference>
<evidence type="ECO:0000256" key="13">
    <source>
        <dbReference type="HAMAP-Rule" id="MF_00407"/>
    </source>
</evidence>
<dbReference type="InterPro" id="IPR012340">
    <property type="entry name" value="NA-bd_OB-fold"/>
</dbReference>
<dbReference type="GO" id="GO:0003910">
    <property type="term" value="F:DNA ligase (ATP) activity"/>
    <property type="evidence" value="ECO:0007669"/>
    <property type="project" value="UniProtKB-EC"/>
</dbReference>
<keyword evidence="10 13" id="KW-0234">DNA repair</keyword>
<dbReference type="SUPFAM" id="SSF50249">
    <property type="entry name" value="Nucleic acid-binding proteins"/>
    <property type="match status" value="1"/>
</dbReference>
<dbReference type="HAMAP" id="MF_00407">
    <property type="entry name" value="DNA_ligase"/>
    <property type="match status" value="1"/>
</dbReference>
<dbReference type="Pfam" id="PF01068">
    <property type="entry name" value="DNA_ligase_A_M"/>
    <property type="match status" value="1"/>
</dbReference>
<evidence type="ECO:0000256" key="14">
    <source>
        <dbReference type="RuleBase" id="RU000617"/>
    </source>
</evidence>
<feature type="binding site" evidence="13">
    <location>
        <position position="216"/>
    </location>
    <ligand>
        <name>ATP</name>
        <dbReference type="ChEBI" id="CHEBI:30616"/>
    </ligand>
</feature>
<dbReference type="InterPro" id="IPR012310">
    <property type="entry name" value="DNA_ligase_ATP-dep_cent"/>
</dbReference>
<keyword evidence="6 13" id="KW-0227">DNA damage</keyword>
<dbReference type="InterPro" id="IPR012308">
    <property type="entry name" value="DNA_ligase_ATP-dep_N"/>
</dbReference>
<dbReference type="InterPro" id="IPR016059">
    <property type="entry name" value="DNA_ligase_ATP-dep_CS"/>
</dbReference>
<comment type="cofactor">
    <cofactor evidence="13">
        <name>Mg(2+)</name>
        <dbReference type="ChEBI" id="CHEBI:18420"/>
    </cofactor>
</comment>
<feature type="domain" description="ATP-dependent DNA ligase family profile" evidence="17">
    <location>
        <begin position="296"/>
        <end position="407"/>
    </location>
</feature>
<feature type="binding site" evidence="13">
    <location>
        <position position="260"/>
    </location>
    <ligand>
        <name>ATP</name>
        <dbReference type="ChEBI" id="CHEBI:30616"/>
    </ligand>
</feature>
<feature type="compositionally biased region" description="Basic and acidic residues" evidence="16">
    <location>
        <begin position="582"/>
        <end position="595"/>
    </location>
</feature>
<comment type="catalytic activity">
    <reaction evidence="12 13 14">
        <text>ATP + (deoxyribonucleotide)n-3'-hydroxyl + 5'-phospho-(deoxyribonucleotide)m = (deoxyribonucleotide)n+m + AMP + diphosphate.</text>
        <dbReference type="EC" id="6.5.1.1"/>
    </reaction>
</comment>
<evidence type="ECO:0000259" key="17">
    <source>
        <dbReference type="PROSITE" id="PS50160"/>
    </source>
</evidence>
<dbReference type="InterPro" id="IPR036599">
    <property type="entry name" value="DNA_ligase_N_sf"/>
</dbReference>
<dbReference type="PANTHER" id="PTHR45674:SF13">
    <property type="entry name" value="DNA LIGASE-RELATED"/>
    <property type="match status" value="1"/>
</dbReference>
<dbReference type="CDD" id="cd07901">
    <property type="entry name" value="Adenylation_DNA_ligase_Arch_LigB"/>
    <property type="match status" value="1"/>
</dbReference>
<keyword evidence="5 13" id="KW-0547">Nucleotide-binding</keyword>
<dbReference type="InterPro" id="IPR000977">
    <property type="entry name" value="DNA_ligase_ATP-dep"/>
</dbReference>
<evidence type="ECO:0000256" key="1">
    <source>
        <dbReference type="ARBA" id="ARBA00022598"/>
    </source>
</evidence>